<evidence type="ECO:0000313" key="4">
    <source>
        <dbReference type="Proteomes" id="UP000708208"/>
    </source>
</evidence>
<organism evidence="3 4">
    <name type="scientific">Allacma fusca</name>
    <dbReference type="NCBI Taxonomy" id="39272"/>
    <lineage>
        <taxon>Eukaryota</taxon>
        <taxon>Metazoa</taxon>
        <taxon>Ecdysozoa</taxon>
        <taxon>Arthropoda</taxon>
        <taxon>Hexapoda</taxon>
        <taxon>Collembola</taxon>
        <taxon>Symphypleona</taxon>
        <taxon>Sminthuridae</taxon>
        <taxon>Allacma</taxon>
    </lineage>
</organism>
<keyword evidence="2" id="KW-0472">Membrane</keyword>
<evidence type="ECO:0000256" key="1">
    <source>
        <dbReference type="SAM" id="MobiDB-lite"/>
    </source>
</evidence>
<feature type="compositionally biased region" description="Low complexity" evidence="1">
    <location>
        <begin position="91"/>
        <end position="108"/>
    </location>
</feature>
<evidence type="ECO:0000313" key="3">
    <source>
        <dbReference type="EMBL" id="CAG7818283.1"/>
    </source>
</evidence>
<feature type="non-terminal residue" evidence="3">
    <location>
        <position position="1"/>
    </location>
</feature>
<reference evidence="3" key="1">
    <citation type="submission" date="2021-06" db="EMBL/GenBank/DDBJ databases">
        <authorList>
            <person name="Hodson N. C."/>
            <person name="Mongue J. A."/>
            <person name="Jaron S. K."/>
        </authorList>
    </citation>
    <scope>NUCLEOTIDE SEQUENCE</scope>
</reference>
<feature type="compositionally biased region" description="Polar residues" evidence="1">
    <location>
        <begin position="355"/>
        <end position="389"/>
    </location>
</feature>
<dbReference type="Proteomes" id="UP000708208">
    <property type="component" value="Unassembled WGS sequence"/>
</dbReference>
<comment type="caution">
    <text evidence="3">The sequence shown here is derived from an EMBL/GenBank/DDBJ whole genome shotgun (WGS) entry which is preliminary data.</text>
</comment>
<sequence length="598" mass="67215">MRISYITRNCAELLLIQVLILINLVYLPLTANASGQDPIPSSSESPQEQRVTISMSYSSTNFKAGPVNRRGNNSHNIINPNRRHSPVSPVNRSNFKNSNSSRFTSLSSPTKGGKARPRQALFLPDLALNKSPSNAQVTDNEATTIKPTMHPLRVLQTEISLPTKPIQRAKPKPKHLSNVIVIKSNQDNLSNHRMNADDKPTLIASTDSKSIIEQNGDLNLTSDITAQLELINQRATRSRITPNEVLTMSDKKGVNDTDDTQPSVIILSEGRSDLSAIFSGESKPEIGTVEGRSASENIEQVKLKKSKVTGGVESKQRSSGHFNYINTLEDQIAEEDNQYEVTELVNQYPAEYENQDQGSEPPTSQTPNEQGAPQSAEFQSQIQNPNHNYLNVKPNFKGGKTRPKLHSYYDQNYHLMDSSQPTNQGLQYEYRNHESKNQPHKDPHYYANTNDHGNFHGNHGFESHYVKPGFGPFWHHPLHQQQLIRPEPSLGQEKYPAPQHQHYNPSPSKHNHPPPQPYKGEHDLQTASTDTIMDRFEVFYKEYKILTWATLFVATSLGFLAILVFSLKFWSRKLTRMLLHGNGGGNLTAPKSCKLFCF</sequence>
<accession>A0A8J2L9F2</accession>
<proteinExistence type="predicted"/>
<keyword evidence="4" id="KW-1185">Reference proteome</keyword>
<keyword evidence="2" id="KW-1133">Transmembrane helix</keyword>
<feature type="region of interest" description="Disordered" evidence="1">
    <location>
        <begin position="352"/>
        <end position="405"/>
    </location>
</feature>
<name>A0A8J2L9F2_9HEXA</name>
<dbReference type="EMBL" id="CAJVCH010416755">
    <property type="protein sequence ID" value="CAG7818283.1"/>
    <property type="molecule type" value="Genomic_DNA"/>
</dbReference>
<feature type="transmembrane region" description="Helical" evidence="2">
    <location>
        <begin position="545"/>
        <end position="567"/>
    </location>
</feature>
<feature type="compositionally biased region" description="Polar residues" evidence="1">
    <location>
        <begin position="70"/>
        <end position="79"/>
    </location>
</feature>
<feature type="region of interest" description="Disordered" evidence="1">
    <location>
        <begin position="490"/>
        <end position="523"/>
    </location>
</feature>
<gene>
    <name evidence="3" type="ORF">AFUS01_LOCUS28797</name>
</gene>
<protein>
    <submittedName>
        <fullName evidence="3">Uncharacterized protein</fullName>
    </submittedName>
</protein>
<keyword evidence="2" id="KW-0812">Transmembrane</keyword>
<feature type="region of interest" description="Disordered" evidence="1">
    <location>
        <begin position="60"/>
        <end position="117"/>
    </location>
</feature>
<dbReference type="AlphaFoldDB" id="A0A8J2L9F2"/>
<evidence type="ECO:0000256" key="2">
    <source>
        <dbReference type="SAM" id="Phobius"/>
    </source>
</evidence>